<evidence type="ECO:0000313" key="5">
    <source>
        <dbReference type="Proteomes" id="UP001150569"/>
    </source>
</evidence>
<dbReference type="Pfam" id="PF00831">
    <property type="entry name" value="Ribosomal_L29"/>
    <property type="match status" value="1"/>
</dbReference>
<dbReference type="NCBIfam" id="TIGR00012">
    <property type="entry name" value="L29"/>
    <property type="match status" value="1"/>
</dbReference>
<dbReference type="InterPro" id="IPR001854">
    <property type="entry name" value="Ribosomal_uL29"/>
</dbReference>
<dbReference type="GO" id="GO:0022625">
    <property type="term" value="C:cytosolic large ribosomal subunit"/>
    <property type="evidence" value="ECO:0007669"/>
    <property type="project" value="InterPro"/>
</dbReference>
<dbReference type="Gene3D" id="1.10.287.310">
    <property type="match status" value="1"/>
</dbReference>
<keyword evidence="3" id="KW-0687">Ribonucleoprotein</keyword>
<evidence type="ECO:0000313" key="4">
    <source>
        <dbReference type="EMBL" id="KAJ1912988.1"/>
    </source>
</evidence>
<dbReference type="GO" id="GO:0006412">
    <property type="term" value="P:translation"/>
    <property type="evidence" value="ECO:0007669"/>
    <property type="project" value="InterPro"/>
</dbReference>
<name>A0A9W7ZU38_9FUNG</name>
<comment type="similarity">
    <text evidence="1">Belongs to the universal ribosomal protein uL29 family.</text>
</comment>
<evidence type="ECO:0000256" key="2">
    <source>
        <dbReference type="ARBA" id="ARBA00022980"/>
    </source>
</evidence>
<reference evidence="4" key="1">
    <citation type="submission" date="2022-07" db="EMBL/GenBank/DDBJ databases">
        <title>Phylogenomic reconstructions and comparative analyses of Kickxellomycotina fungi.</title>
        <authorList>
            <person name="Reynolds N.K."/>
            <person name="Stajich J.E."/>
            <person name="Barry K."/>
            <person name="Grigoriev I.V."/>
            <person name="Crous P."/>
            <person name="Smith M.E."/>
        </authorList>
    </citation>
    <scope>NUCLEOTIDE SEQUENCE</scope>
    <source>
        <strain evidence="4">RSA 861</strain>
    </source>
</reference>
<dbReference type="HAMAP" id="MF_00374">
    <property type="entry name" value="Ribosomal_uL29"/>
    <property type="match status" value="1"/>
</dbReference>
<sequence>MAKIRSTELVGKSETELLLTLDGLKVELANLRVQKAAGSNRRGAKTHEARKNGAHVLTVINQTQKARLREFYSTKKYVPLDLRPKYTRAIRRRVTKAQTNMKTVCQIKQMRANPTCVFAVKA</sequence>
<dbReference type="InterPro" id="IPR045059">
    <property type="entry name" value="Ribosomal_uL29_euk"/>
</dbReference>
<dbReference type="FunFam" id="1.10.287.310:FF:000002">
    <property type="entry name" value="60S ribosomal protein L35"/>
    <property type="match status" value="1"/>
</dbReference>
<keyword evidence="2 4" id="KW-0689">Ribosomal protein</keyword>
<comment type="caution">
    <text evidence="4">The sequence shown here is derived from an EMBL/GenBank/DDBJ whole genome shotgun (WGS) entry which is preliminary data.</text>
</comment>
<gene>
    <name evidence="4" type="primary">RPL35_2</name>
    <name evidence="4" type="ORF">IWQ60_009410</name>
</gene>
<accession>A0A9W7ZU38</accession>
<dbReference type="FunFam" id="6.10.250.3450:FF:000001">
    <property type="entry name" value="60S ribosomal protein L35"/>
    <property type="match status" value="1"/>
</dbReference>
<dbReference type="PANTHER" id="PTHR45722">
    <property type="entry name" value="60S RIBOSOMAL PROTEIN L35"/>
    <property type="match status" value="1"/>
</dbReference>
<dbReference type="OrthoDB" id="528635at2759"/>
<proteinExistence type="inferred from homology"/>
<evidence type="ECO:0000256" key="1">
    <source>
        <dbReference type="ARBA" id="ARBA00009254"/>
    </source>
</evidence>
<dbReference type="SUPFAM" id="SSF46561">
    <property type="entry name" value="Ribosomal protein L29 (L29p)"/>
    <property type="match status" value="1"/>
</dbReference>
<dbReference type="Gene3D" id="6.10.250.3450">
    <property type="match status" value="1"/>
</dbReference>
<evidence type="ECO:0000256" key="3">
    <source>
        <dbReference type="ARBA" id="ARBA00023274"/>
    </source>
</evidence>
<protein>
    <submittedName>
        <fullName evidence="4">60S ribosomal protein L35</fullName>
    </submittedName>
</protein>
<keyword evidence="5" id="KW-1185">Reference proteome</keyword>
<dbReference type="GO" id="GO:0000463">
    <property type="term" value="P:maturation of LSU-rRNA from tricistronic rRNA transcript (SSU-rRNA, 5.8S rRNA, LSU-rRNA)"/>
    <property type="evidence" value="ECO:0007669"/>
    <property type="project" value="InterPro"/>
</dbReference>
<organism evidence="4 5">
    <name type="scientific">Tieghemiomyces parasiticus</name>
    <dbReference type="NCBI Taxonomy" id="78921"/>
    <lineage>
        <taxon>Eukaryota</taxon>
        <taxon>Fungi</taxon>
        <taxon>Fungi incertae sedis</taxon>
        <taxon>Zoopagomycota</taxon>
        <taxon>Kickxellomycotina</taxon>
        <taxon>Dimargaritomycetes</taxon>
        <taxon>Dimargaritales</taxon>
        <taxon>Dimargaritaceae</taxon>
        <taxon>Tieghemiomyces</taxon>
    </lineage>
</organism>
<dbReference type="GO" id="GO:0003729">
    <property type="term" value="F:mRNA binding"/>
    <property type="evidence" value="ECO:0007669"/>
    <property type="project" value="TreeGrafter"/>
</dbReference>
<dbReference type="GO" id="GO:0003735">
    <property type="term" value="F:structural constituent of ribosome"/>
    <property type="evidence" value="ECO:0007669"/>
    <property type="project" value="InterPro"/>
</dbReference>
<dbReference type="InterPro" id="IPR036049">
    <property type="entry name" value="Ribosomal_uL29_sf"/>
</dbReference>
<dbReference type="AlphaFoldDB" id="A0A9W7ZU38"/>
<dbReference type="EMBL" id="JANBPT010000784">
    <property type="protein sequence ID" value="KAJ1912988.1"/>
    <property type="molecule type" value="Genomic_DNA"/>
</dbReference>
<dbReference type="Proteomes" id="UP001150569">
    <property type="component" value="Unassembled WGS sequence"/>
</dbReference>
<dbReference type="PANTHER" id="PTHR45722:SF2">
    <property type="entry name" value="LARGE RIBOSOMAL SUBUNIT PROTEIN UL29-RELATED"/>
    <property type="match status" value="1"/>
</dbReference>